<comment type="caution">
    <text evidence="1">The sequence shown here is derived from an EMBL/GenBank/DDBJ whole genome shotgun (WGS) entry which is preliminary data.</text>
</comment>
<sequence length="132" mass="14362">GGPGGTWRVVDQGEGPAGWWTRGRDVQGGGPGGIWRVVDQEGPGGWWTRGDLEGGGPGGTWRVVDQEGPGGWWTRRDLEAVGIQMKLDFFKKKFWTASRQRHHMDVSGCPLMSSVFQCAAVDGRCSISCDDE</sequence>
<accession>A0A9Q0I6C0</accession>
<proteinExistence type="predicted"/>
<dbReference type="OrthoDB" id="10054666at2759"/>
<gene>
    <name evidence="1" type="ORF">NHX12_012129</name>
</gene>
<dbReference type="AlphaFoldDB" id="A0A9Q0I6C0"/>
<organism evidence="1 2">
    <name type="scientific">Muraenolepis orangiensis</name>
    <name type="common">Patagonian moray cod</name>
    <dbReference type="NCBI Taxonomy" id="630683"/>
    <lineage>
        <taxon>Eukaryota</taxon>
        <taxon>Metazoa</taxon>
        <taxon>Chordata</taxon>
        <taxon>Craniata</taxon>
        <taxon>Vertebrata</taxon>
        <taxon>Euteleostomi</taxon>
        <taxon>Actinopterygii</taxon>
        <taxon>Neopterygii</taxon>
        <taxon>Teleostei</taxon>
        <taxon>Neoteleostei</taxon>
        <taxon>Acanthomorphata</taxon>
        <taxon>Zeiogadaria</taxon>
        <taxon>Gadariae</taxon>
        <taxon>Gadiformes</taxon>
        <taxon>Muraenolepidoidei</taxon>
        <taxon>Muraenolepididae</taxon>
        <taxon>Muraenolepis</taxon>
    </lineage>
</organism>
<dbReference type="EMBL" id="JANIIK010000116">
    <property type="protein sequence ID" value="KAJ3588537.1"/>
    <property type="molecule type" value="Genomic_DNA"/>
</dbReference>
<evidence type="ECO:0000313" key="2">
    <source>
        <dbReference type="Proteomes" id="UP001148018"/>
    </source>
</evidence>
<keyword evidence="2" id="KW-1185">Reference proteome</keyword>
<feature type="non-terminal residue" evidence="1">
    <location>
        <position position="132"/>
    </location>
</feature>
<dbReference type="Proteomes" id="UP001148018">
    <property type="component" value="Unassembled WGS sequence"/>
</dbReference>
<protein>
    <submittedName>
        <fullName evidence="1">Uncharacterized protein</fullName>
    </submittedName>
</protein>
<evidence type="ECO:0000313" key="1">
    <source>
        <dbReference type="EMBL" id="KAJ3588537.1"/>
    </source>
</evidence>
<reference evidence="1" key="1">
    <citation type="submission" date="2022-07" db="EMBL/GenBank/DDBJ databases">
        <title>Chromosome-level genome of Muraenolepis orangiensis.</title>
        <authorList>
            <person name="Kim J."/>
        </authorList>
    </citation>
    <scope>NUCLEOTIDE SEQUENCE</scope>
    <source>
        <strain evidence="1">KU_S4_2022</strain>
        <tissue evidence="1">Muscle</tissue>
    </source>
</reference>
<feature type="non-terminal residue" evidence="1">
    <location>
        <position position="1"/>
    </location>
</feature>
<name>A0A9Q0I6C0_9TELE</name>